<evidence type="ECO:0000313" key="3">
    <source>
        <dbReference type="Proteomes" id="UP000249799"/>
    </source>
</evidence>
<reference evidence="2 3" key="1">
    <citation type="submission" date="2018-06" db="EMBL/GenBank/DDBJ databases">
        <title>Lujinxingia sediminis gen. nov. sp. nov., a new facultative anaerobic member of the class Deltaproteobacteria, and proposal of Lujinxingaceae fam. nov.</title>
        <authorList>
            <person name="Guo L.-Y."/>
            <person name="Li C.-M."/>
            <person name="Wang S."/>
            <person name="Du Z.-J."/>
        </authorList>
    </citation>
    <scope>NUCLEOTIDE SEQUENCE [LARGE SCALE GENOMIC DNA]</scope>
    <source>
        <strain evidence="2 3">FA350</strain>
    </source>
</reference>
<accession>A0A2Z4FM04</accession>
<evidence type="ECO:0000259" key="1">
    <source>
        <dbReference type="Pfam" id="PF07238"/>
    </source>
</evidence>
<dbReference type="Pfam" id="PF07238">
    <property type="entry name" value="PilZ"/>
    <property type="match status" value="1"/>
</dbReference>
<dbReference type="GO" id="GO:0035438">
    <property type="term" value="F:cyclic-di-GMP binding"/>
    <property type="evidence" value="ECO:0007669"/>
    <property type="project" value="InterPro"/>
</dbReference>
<dbReference type="EMBL" id="CP030032">
    <property type="protein sequence ID" value="AWV89993.1"/>
    <property type="molecule type" value="Genomic_DNA"/>
</dbReference>
<organism evidence="2 3">
    <name type="scientific">Bradymonas sediminis</name>
    <dbReference type="NCBI Taxonomy" id="1548548"/>
    <lineage>
        <taxon>Bacteria</taxon>
        <taxon>Deltaproteobacteria</taxon>
        <taxon>Bradymonadales</taxon>
        <taxon>Bradymonadaceae</taxon>
        <taxon>Bradymonas</taxon>
    </lineage>
</organism>
<dbReference type="AlphaFoldDB" id="A0A2Z4FM04"/>
<gene>
    <name evidence="2" type="ORF">DN745_11850</name>
</gene>
<protein>
    <recommendedName>
        <fullName evidence="1">PilZ domain-containing protein</fullName>
    </recommendedName>
</protein>
<evidence type="ECO:0000313" key="2">
    <source>
        <dbReference type="EMBL" id="AWV89993.1"/>
    </source>
</evidence>
<feature type="domain" description="PilZ" evidence="1">
    <location>
        <begin position="12"/>
        <end position="114"/>
    </location>
</feature>
<name>A0A2Z4FM04_9DELT</name>
<dbReference type="OrthoDB" id="5497635at2"/>
<sequence>MSAETSMSNKTQRREPRINISLPVTLQLPDGELAYEIANASHRGIFIACPQPLPLRKLVRFSTQLSEDEEPLQMLGLVAHTVNPAEARESGKAAGMGVQLYSVGRDTRARWRTFISEKYENDPSVRDLARAQNLPRVSLHLRAMEQLQTFAGRDLQSGNIYVRTANLHPVDTAVICAVVHPQTGQIFDIEAHVTAVKEAPRRERGMRLEFVEFDAQERAQFEAFVRGNAEA</sequence>
<dbReference type="Gene3D" id="2.40.10.220">
    <property type="entry name" value="predicted glycosyltransferase like domains"/>
    <property type="match status" value="2"/>
</dbReference>
<keyword evidence="3" id="KW-1185">Reference proteome</keyword>
<dbReference type="InterPro" id="IPR009875">
    <property type="entry name" value="PilZ_domain"/>
</dbReference>
<dbReference type="Proteomes" id="UP000249799">
    <property type="component" value="Chromosome"/>
</dbReference>
<dbReference type="KEGG" id="bsed:DN745_11850"/>
<proteinExistence type="predicted"/>
<dbReference type="SUPFAM" id="SSF141371">
    <property type="entry name" value="PilZ domain-like"/>
    <property type="match status" value="1"/>
</dbReference>